<keyword evidence="2" id="KW-1185">Reference proteome</keyword>
<dbReference type="STRING" id="568816.Acin_0899"/>
<dbReference type="EMBL" id="CP003058">
    <property type="protein sequence ID" value="AEQ22128.1"/>
    <property type="molecule type" value="Genomic_DNA"/>
</dbReference>
<dbReference type="KEGG" id="ain:Acin_0899"/>
<reference evidence="1 2" key="1">
    <citation type="journal article" date="2011" name="J. Bacteriol.">
        <title>Complete genome sequence of Acidaminococcus intestini RYC-MR95, a Gram-negative bacterium from the phylum Firmicutes.</title>
        <authorList>
            <person name="D'Auria G."/>
            <person name="Galan J.C."/>
            <person name="Rodriguez-Alcayna M."/>
            <person name="Moya A."/>
            <person name="Baquero F."/>
            <person name="Latorre A."/>
        </authorList>
    </citation>
    <scope>NUCLEOTIDE SEQUENCE [LARGE SCALE GENOMIC DNA]</scope>
    <source>
        <strain evidence="1 2">RyC-MR95</strain>
    </source>
</reference>
<evidence type="ECO:0000313" key="1">
    <source>
        <dbReference type="EMBL" id="AEQ22128.1"/>
    </source>
</evidence>
<name>G4Q5M5_ACIIR</name>
<dbReference type="HOGENOM" id="CLU_3113489_0_0_9"/>
<evidence type="ECO:0000313" key="2">
    <source>
        <dbReference type="Proteomes" id="UP000007093"/>
    </source>
</evidence>
<organism evidence="1 2">
    <name type="scientific">Acidaminococcus intestini (strain RyC-MR95)</name>
    <dbReference type="NCBI Taxonomy" id="568816"/>
    <lineage>
        <taxon>Bacteria</taxon>
        <taxon>Bacillati</taxon>
        <taxon>Bacillota</taxon>
        <taxon>Negativicutes</taxon>
        <taxon>Acidaminococcales</taxon>
        <taxon>Acidaminococcaceae</taxon>
        <taxon>Acidaminococcus</taxon>
    </lineage>
</organism>
<proteinExistence type="predicted"/>
<gene>
    <name evidence="1" type="ordered locus">Acin_0899</name>
</gene>
<protein>
    <submittedName>
        <fullName evidence="1">Uncharacterized protein</fullName>
    </submittedName>
</protein>
<dbReference type="InParanoid" id="G4Q5M5"/>
<dbReference type="PATRIC" id="fig|568816.4.peg.869"/>
<sequence length="50" mass="5559">MGTGDCHKKSGFLLCHLVKSDKIAAVHFLVTGMLSRKIFQIPLTRDFVVV</sequence>
<dbReference type="AlphaFoldDB" id="G4Q5M5"/>
<accession>G4Q5M5</accession>
<dbReference type="Proteomes" id="UP000007093">
    <property type="component" value="Chromosome"/>
</dbReference>